<evidence type="ECO:0000313" key="2">
    <source>
        <dbReference type="EMBL" id="AYR25449.1"/>
    </source>
</evidence>
<dbReference type="RefSeq" id="WP_061790531.1">
    <property type="nucleotide sequence ID" value="NZ_CP024996.1"/>
</dbReference>
<gene>
    <name evidence="2" type="ORF">RC54_17210</name>
</gene>
<dbReference type="AlphaFoldDB" id="A0AAD0UEF7"/>
<evidence type="ECO:0000259" key="1">
    <source>
        <dbReference type="Pfam" id="PF09836"/>
    </source>
</evidence>
<dbReference type="Gene3D" id="1.10.150.690">
    <property type="entry name" value="DUF2063"/>
    <property type="match status" value="1"/>
</dbReference>
<dbReference type="InterPro" id="IPR044922">
    <property type="entry name" value="DUF2063_N_sf"/>
</dbReference>
<feature type="domain" description="Putative DNA-binding" evidence="1">
    <location>
        <begin position="9"/>
        <end position="95"/>
    </location>
</feature>
<dbReference type="InterPro" id="IPR018640">
    <property type="entry name" value="DUF2063"/>
</dbReference>
<name>A0AAD0UEF7_9BURK</name>
<dbReference type="Pfam" id="PF09836">
    <property type="entry name" value="DUF2063"/>
    <property type="match status" value="1"/>
</dbReference>
<organism evidence="2 3">
    <name type="scientific">Herbaspirillum rubrisubalbicans</name>
    <dbReference type="NCBI Taxonomy" id="80842"/>
    <lineage>
        <taxon>Bacteria</taxon>
        <taxon>Pseudomonadati</taxon>
        <taxon>Pseudomonadota</taxon>
        <taxon>Betaproteobacteria</taxon>
        <taxon>Burkholderiales</taxon>
        <taxon>Oxalobacteraceae</taxon>
        <taxon>Herbaspirillum</taxon>
    </lineage>
</organism>
<protein>
    <submittedName>
        <fullName evidence="2">DUF2063 domain-containing protein</fullName>
    </submittedName>
</protein>
<reference evidence="2 3" key="1">
    <citation type="submission" date="2017-11" db="EMBL/GenBank/DDBJ databases">
        <title>Complete genome sequence of Herbaspirillum rubrisubalbicans DSM 11543.</title>
        <authorList>
            <person name="Chen M."/>
            <person name="An Q."/>
        </authorList>
    </citation>
    <scope>NUCLEOTIDE SEQUENCE [LARGE SCALE GENOMIC DNA]</scope>
    <source>
        <strain evidence="2 3">DSM 11543</strain>
    </source>
</reference>
<dbReference type="Proteomes" id="UP000269199">
    <property type="component" value="Chromosome"/>
</dbReference>
<dbReference type="EMBL" id="CP024996">
    <property type="protein sequence ID" value="AYR25449.1"/>
    <property type="molecule type" value="Genomic_DNA"/>
</dbReference>
<accession>A0AAD0UEF7</accession>
<sequence length="259" mass="28158">MNAPEHAYYAAFVQALLDGHCDAPTVAALSRQPAFAVYRNTVFKGCVDALLANYPAVHRLVGSAWMQATALDYARAHLPRQASLIAYGDGFADFLHTLEAVSELPYLPGVAALDRCWTESHLAADQPALDVAALHRALAAGQDVQLVPHAATRWHHDAQHPIYSIWAANRQQDEHEAVNDNLSDEFAPHWQGEGALHTRVDGQVQWQALSLGGCRFLAACRDGYSIASAAEQALTQEPDLEMAAMLGQLVQAAAFTSFY</sequence>
<evidence type="ECO:0000313" key="3">
    <source>
        <dbReference type="Proteomes" id="UP000269199"/>
    </source>
</evidence>
<proteinExistence type="predicted"/>